<protein>
    <submittedName>
        <fullName evidence="2">Uncharacterized protein</fullName>
    </submittedName>
</protein>
<name>A0A6J5Q6X7_9CAUD</name>
<accession>A0A6J5Q6X7</accession>
<dbReference type="EMBL" id="LR796994">
    <property type="protein sequence ID" value="CAB4180470.1"/>
    <property type="molecule type" value="Genomic_DNA"/>
</dbReference>
<sequence length="83" mass="9778">MRDRSMNLTRAKRERRIHLLTIAVRRRHQKWGARFRQRMRDTAMTTADLFGDLRTFLRAGGKRNPPQPAKPAAKPIRAVSRTR</sequence>
<organism evidence="2">
    <name type="scientific">uncultured Caudovirales phage</name>
    <dbReference type="NCBI Taxonomy" id="2100421"/>
    <lineage>
        <taxon>Viruses</taxon>
        <taxon>Duplodnaviria</taxon>
        <taxon>Heunggongvirae</taxon>
        <taxon>Uroviricota</taxon>
        <taxon>Caudoviricetes</taxon>
        <taxon>Peduoviridae</taxon>
        <taxon>Maltschvirus</taxon>
        <taxon>Maltschvirus maltsch</taxon>
    </lineage>
</organism>
<feature type="region of interest" description="Disordered" evidence="1">
    <location>
        <begin position="58"/>
        <end position="83"/>
    </location>
</feature>
<reference evidence="2" key="1">
    <citation type="submission" date="2020-05" db="EMBL/GenBank/DDBJ databases">
        <authorList>
            <person name="Chiriac C."/>
            <person name="Salcher M."/>
            <person name="Ghai R."/>
            <person name="Kavagutti S V."/>
        </authorList>
    </citation>
    <scope>NUCLEOTIDE SEQUENCE</scope>
</reference>
<evidence type="ECO:0000313" key="2">
    <source>
        <dbReference type="EMBL" id="CAB4180470.1"/>
    </source>
</evidence>
<gene>
    <name evidence="2" type="ORF">UFOVP1040_59</name>
</gene>
<proteinExistence type="predicted"/>
<evidence type="ECO:0000256" key="1">
    <source>
        <dbReference type="SAM" id="MobiDB-lite"/>
    </source>
</evidence>